<dbReference type="InterPro" id="IPR013855">
    <property type="entry name" value="Cdc37_N_dom"/>
</dbReference>
<dbReference type="GO" id="GO:0019901">
    <property type="term" value="F:protein kinase binding"/>
    <property type="evidence" value="ECO:0007669"/>
    <property type="project" value="InterPro"/>
</dbReference>
<name>A0A077WER2_9FUNG</name>
<proteinExistence type="inferred from homology"/>
<evidence type="ECO:0000313" key="10">
    <source>
        <dbReference type="EMBL" id="CDS06116.1"/>
    </source>
</evidence>
<dbReference type="Gene3D" id="1.20.58.610">
    <property type="entry name" value="Cdc37, Hsp90 binding domain"/>
    <property type="match status" value="1"/>
</dbReference>
<dbReference type="InterPro" id="IPR013874">
    <property type="entry name" value="Cdc37_Hsp90-bd"/>
</dbReference>
<dbReference type="OrthoDB" id="842664at2759"/>
<dbReference type="SUPFAM" id="SSF101391">
    <property type="entry name" value="Hsp90 co-chaperone CDC37"/>
    <property type="match status" value="1"/>
</dbReference>
<dbReference type="GO" id="GO:0051082">
    <property type="term" value="F:unfolded protein binding"/>
    <property type="evidence" value="ECO:0007669"/>
    <property type="project" value="TreeGrafter"/>
</dbReference>
<evidence type="ECO:0000256" key="4">
    <source>
        <dbReference type="ARBA" id="ARBA00023186"/>
    </source>
</evidence>
<organism evidence="10">
    <name type="scientific">Lichtheimia ramosa</name>
    <dbReference type="NCBI Taxonomy" id="688394"/>
    <lineage>
        <taxon>Eukaryota</taxon>
        <taxon>Fungi</taxon>
        <taxon>Fungi incertae sedis</taxon>
        <taxon>Mucoromycota</taxon>
        <taxon>Mucoromycotina</taxon>
        <taxon>Mucoromycetes</taxon>
        <taxon>Mucorales</taxon>
        <taxon>Lichtheimiaceae</taxon>
        <taxon>Lichtheimia</taxon>
    </lineage>
</organism>
<evidence type="ECO:0000256" key="3">
    <source>
        <dbReference type="ARBA" id="ARBA00022490"/>
    </source>
</evidence>
<dbReference type="Pfam" id="PF08565">
    <property type="entry name" value="CDC37_M"/>
    <property type="match status" value="1"/>
</dbReference>
<dbReference type="InterPro" id="IPR013873">
    <property type="entry name" value="Cdc37_C"/>
</dbReference>
<feature type="region of interest" description="Disordered" evidence="6">
    <location>
        <begin position="141"/>
        <end position="233"/>
    </location>
</feature>
<accession>A0A077WER2</accession>
<sequence>MPLDYSKWDNLELSDDSDIECHPNVDKKSMIKWKREAIHRERAERKAQITQLQEFIPMEEWVLHHLDTIRSKDTTAEETLKAIQRWLELATQENKHIVAVAASTKPNTPPLTLGEALGSILKDITPDKEKELKERLDSLHESATSVLDRSEKELERLKKEESRKLTSENMFHETSNRTILNSSKNQPKPSSKPKAKEQVIETLNPGVQMKDLSIHDKQQPEAATEEEDDDDKDIELSKDAEAFAKLKGFESSYKHLMRYPEIINETMSDQILAEAFTQQLKGNEEFSRNCVIQALTLQYCGQLGSNGLNVFFSRMNGPNQQARKMFFDDVDRTYGRIKVRCAEIAAEQNTGVETIQLQAAEDGSPLTIRVPDPNKEEEKEAYKVFEAMPQAFRDALKTGELDNLNKVLEKMSVEDAETLVQVCSEYGFLDVGEQVIDQTK</sequence>
<dbReference type="SMART" id="SM01071">
    <property type="entry name" value="CDC37_N"/>
    <property type="match status" value="1"/>
</dbReference>
<evidence type="ECO:0000256" key="1">
    <source>
        <dbReference type="ARBA" id="ARBA00004496"/>
    </source>
</evidence>
<evidence type="ECO:0000256" key="2">
    <source>
        <dbReference type="ARBA" id="ARBA00006222"/>
    </source>
</evidence>
<dbReference type="Pfam" id="PF03234">
    <property type="entry name" value="CDC37_N"/>
    <property type="match status" value="1"/>
</dbReference>
<dbReference type="PANTHER" id="PTHR12800:SF4">
    <property type="entry name" value="HSP90 CO-CHAPERONE CDC37"/>
    <property type="match status" value="1"/>
</dbReference>
<dbReference type="SMART" id="SM01070">
    <property type="entry name" value="CDC37_M"/>
    <property type="match status" value="1"/>
</dbReference>
<dbReference type="SMART" id="SM01069">
    <property type="entry name" value="CDC37_C"/>
    <property type="match status" value="1"/>
</dbReference>
<dbReference type="Pfam" id="PF08564">
    <property type="entry name" value="CDC37_C"/>
    <property type="match status" value="1"/>
</dbReference>
<evidence type="ECO:0000259" key="8">
    <source>
        <dbReference type="SMART" id="SM01070"/>
    </source>
</evidence>
<feature type="domain" description="Cdc37 Hsp90 binding" evidence="8">
    <location>
        <begin position="185"/>
        <end position="352"/>
    </location>
</feature>
<feature type="domain" description="Cdc37 N-terminal" evidence="9">
    <location>
        <begin position="2"/>
        <end position="178"/>
    </location>
</feature>
<evidence type="ECO:0000259" key="7">
    <source>
        <dbReference type="SMART" id="SM01069"/>
    </source>
</evidence>
<keyword evidence="3" id="KW-0963">Cytoplasm</keyword>
<dbReference type="EMBL" id="LK023318">
    <property type="protein sequence ID" value="CDS06116.1"/>
    <property type="molecule type" value="Genomic_DNA"/>
</dbReference>
<feature type="compositionally biased region" description="Basic and acidic residues" evidence="6">
    <location>
        <begin position="148"/>
        <end position="175"/>
    </location>
</feature>
<dbReference type="PANTHER" id="PTHR12800">
    <property type="entry name" value="CDC37-RELATED"/>
    <property type="match status" value="1"/>
</dbReference>
<evidence type="ECO:0000256" key="5">
    <source>
        <dbReference type="ARBA" id="ARBA00031396"/>
    </source>
</evidence>
<dbReference type="InterPro" id="IPR004918">
    <property type="entry name" value="Cdc37"/>
</dbReference>
<reference evidence="10" key="1">
    <citation type="journal article" date="2014" name="Genome Announc.">
        <title>De novo whole-genome sequence and genome annotation of Lichtheimia ramosa.</title>
        <authorList>
            <person name="Linde J."/>
            <person name="Schwartze V."/>
            <person name="Binder U."/>
            <person name="Lass-Florl C."/>
            <person name="Voigt K."/>
            <person name="Horn F."/>
        </authorList>
    </citation>
    <scope>NUCLEOTIDE SEQUENCE</scope>
    <source>
        <strain evidence="10">JMRC FSU:6197</strain>
    </source>
</reference>
<comment type="similarity">
    <text evidence="2">Belongs to the CDC37 family.</text>
</comment>
<dbReference type="GO" id="GO:0031072">
    <property type="term" value="F:heat shock protein binding"/>
    <property type="evidence" value="ECO:0007669"/>
    <property type="project" value="EnsemblFungi"/>
</dbReference>
<gene>
    <name evidence="10" type="ORF">LRAMOSA08644</name>
</gene>
<evidence type="ECO:0000256" key="6">
    <source>
        <dbReference type="SAM" id="MobiDB-lite"/>
    </source>
</evidence>
<comment type="subcellular location">
    <subcellularLocation>
        <location evidence="1">Cytoplasm</location>
    </subcellularLocation>
</comment>
<feature type="compositionally biased region" description="Acidic residues" evidence="6">
    <location>
        <begin position="223"/>
        <end position="233"/>
    </location>
</feature>
<dbReference type="GO" id="GO:0006457">
    <property type="term" value="P:protein folding"/>
    <property type="evidence" value="ECO:0007669"/>
    <property type="project" value="EnsemblFungi"/>
</dbReference>
<dbReference type="InterPro" id="IPR038189">
    <property type="entry name" value="Cdc37_Hsp90-bd_sf"/>
</dbReference>
<dbReference type="GO" id="GO:0005634">
    <property type="term" value="C:nucleus"/>
    <property type="evidence" value="ECO:0007669"/>
    <property type="project" value="EnsemblFungi"/>
</dbReference>
<protein>
    <recommendedName>
        <fullName evidence="5">Hsp90 chaperone protein kinase-targeting subunit</fullName>
    </recommendedName>
</protein>
<dbReference type="GO" id="GO:0050821">
    <property type="term" value="P:protein stabilization"/>
    <property type="evidence" value="ECO:0007669"/>
    <property type="project" value="TreeGrafter"/>
</dbReference>
<keyword evidence="4" id="KW-0143">Chaperone</keyword>
<dbReference type="GO" id="GO:0005737">
    <property type="term" value="C:cytoplasm"/>
    <property type="evidence" value="ECO:0007669"/>
    <property type="project" value="UniProtKB-SubCell"/>
</dbReference>
<dbReference type="AlphaFoldDB" id="A0A077WER2"/>
<evidence type="ECO:0000259" key="9">
    <source>
        <dbReference type="SMART" id="SM01071"/>
    </source>
</evidence>
<feature type="domain" description="Cdc37 C-terminal" evidence="7">
    <location>
        <begin position="368"/>
        <end position="440"/>
    </location>
</feature>
<dbReference type="GO" id="GO:0051087">
    <property type="term" value="F:protein-folding chaperone binding"/>
    <property type="evidence" value="ECO:0007669"/>
    <property type="project" value="TreeGrafter"/>
</dbReference>